<organism evidence="5 6">
    <name type="scientific">Phaeosphaeria nodorum (strain SN15 / ATCC MYA-4574 / FGSC 10173)</name>
    <name type="common">Glume blotch fungus</name>
    <name type="synonym">Parastagonospora nodorum</name>
    <dbReference type="NCBI Taxonomy" id="321614"/>
    <lineage>
        <taxon>Eukaryota</taxon>
        <taxon>Fungi</taxon>
        <taxon>Dikarya</taxon>
        <taxon>Ascomycota</taxon>
        <taxon>Pezizomycotina</taxon>
        <taxon>Dothideomycetes</taxon>
        <taxon>Pleosporomycetidae</taxon>
        <taxon>Pleosporales</taxon>
        <taxon>Pleosporineae</taxon>
        <taxon>Phaeosphaeriaceae</taxon>
        <taxon>Parastagonospora</taxon>
    </lineage>
</organism>
<proteinExistence type="predicted"/>
<dbReference type="AlphaFoldDB" id="A0A7U2F5M7"/>
<dbReference type="InterPro" id="IPR002938">
    <property type="entry name" value="FAD-bd"/>
</dbReference>
<dbReference type="PANTHER" id="PTHR46865:SF2">
    <property type="entry name" value="MONOOXYGENASE"/>
    <property type="match status" value="1"/>
</dbReference>
<keyword evidence="6" id="KW-1185">Reference proteome</keyword>
<feature type="domain" description="FAD-binding" evidence="4">
    <location>
        <begin position="2"/>
        <end position="350"/>
    </location>
</feature>
<dbReference type="InterPro" id="IPR036188">
    <property type="entry name" value="FAD/NAD-bd_sf"/>
</dbReference>
<dbReference type="RefSeq" id="XP_001796865.1">
    <property type="nucleotide sequence ID" value="XM_001796813.1"/>
</dbReference>
<dbReference type="KEGG" id="pno:SNOG_06495"/>
<keyword evidence="1" id="KW-0285">Flavoprotein</keyword>
<dbReference type="Gene3D" id="3.30.9.10">
    <property type="entry name" value="D-Amino Acid Oxidase, subunit A, domain 2"/>
    <property type="match status" value="1"/>
</dbReference>
<dbReference type="SUPFAM" id="SSF51905">
    <property type="entry name" value="FAD/NAD(P)-binding domain"/>
    <property type="match status" value="1"/>
</dbReference>
<dbReference type="InterPro" id="IPR051704">
    <property type="entry name" value="FAD_aromatic-hydroxylase"/>
</dbReference>
<keyword evidence="3" id="KW-0560">Oxidoreductase</keyword>
<gene>
    <name evidence="5" type="ORF">JI435_064950</name>
</gene>
<dbReference type="EMBL" id="CP069031">
    <property type="protein sequence ID" value="QRC99160.1"/>
    <property type="molecule type" value="Genomic_DNA"/>
</dbReference>
<dbReference type="VEuPathDB" id="FungiDB:JI435_064950"/>
<protein>
    <recommendedName>
        <fullName evidence="4">FAD-binding domain-containing protein</fullName>
    </recommendedName>
</protein>
<evidence type="ECO:0000256" key="1">
    <source>
        <dbReference type="ARBA" id="ARBA00022630"/>
    </source>
</evidence>
<reference evidence="6" key="1">
    <citation type="journal article" date="2021" name="BMC Genomics">
        <title>Chromosome-level genome assembly and manually-curated proteome of model necrotroph Parastagonospora nodorum Sn15 reveals a genome-wide trove of candidate effector homologs, and redundancy of virulence-related functions within an accessory chromosome.</title>
        <authorList>
            <person name="Bertazzoni S."/>
            <person name="Jones D.A.B."/>
            <person name="Phan H.T."/>
            <person name="Tan K.-C."/>
            <person name="Hane J.K."/>
        </authorList>
    </citation>
    <scope>NUCLEOTIDE SEQUENCE [LARGE SCALE GENOMIC DNA]</scope>
    <source>
        <strain evidence="6">SN15 / ATCC MYA-4574 / FGSC 10173)</strain>
    </source>
</reference>
<evidence type="ECO:0000313" key="6">
    <source>
        <dbReference type="Proteomes" id="UP000663193"/>
    </source>
</evidence>
<name>A0A7U2F5M7_PHANO</name>
<evidence type="ECO:0000256" key="3">
    <source>
        <dbReference type="ARBA" id="ARBA00023002"/>
    </source>
</evidence>
<dbReference type="PANTHER" id="PTHR46865">
    <property type="entry name" value="OXIDOREDUCTASE-RELATED"/>
    <property type="match status" value="1"/>
</dbReference>
<dbReference type="GO" id="GO:0016491">
    <property type="term" value="F:oxidoreductase activity"/>
    <property type="evidence" value="ECO:0007669"/>
    <property type="project" value="UniProtKB-KW"/>
</dbReference>
<sequence length="416" mass="46532">MHVLVSGAGIAGPTLAWFLAKRGACVTVLEKAKALFPHGQSVDLQGSAVTVVKRMGLLDEVRKHNTKETGTQFIDSKGTPFAPFPILEGSGASLSSEFEILRGDLAAILYRATKDLPNVEYKFDSTIRTVVKNDKSSVQVELSDGSTHEYDILVAADGQWSKVRKQCFPSEAVRAIHKGMYAVYFTVPRISSDNNMWNIYVALRSRIVALRPDSHGTTRAMFTIMPNGPIQEKEWREAGRHDRKTQQELVRNEFADAGWHSQRLLDAMNQAPDFYFHVIEQIRMSNWSHSRVICLGDAAYAPTPLTGMGTSLAIVGAYMLAGELGKLGEDEHPSKAFDTYEDKFRPYVEKSQEISSFVPAVAHPGTVWKRWLLQCFVSGISRMVNLPWVRSRLGDSTNDEYFPLPHYFDIEGIEVE</sequence>
<accession>A0A7U2F5M7</accession>
<evidence type="ECO:0000259" key="4">
    <source>
        <dbReference type="Pfam" id="PF01494"/>
    </source>
</evidence>
<dbReference type="OMA" id="YERRWRP"/>
<keyword evidence="2" id="KW-0274">FAD</keyword>
<dbReference type="Pfam" id="PF01494">
    <property type="entry name" value="FAD_binding_3"/>
    <property type="match status" value="1"/>
</dbReference>
<evidence type="ECO:0000313" key="5">
    <source>
        <dbReference type="EMBL" id="QRC99160.1"/>
    </source>
</evidence>
<dbReference type="Proteomes" id="UP000663193">
    <property type="component" value="Chromosome 9"/>
</dbReference>
<evidence type="ECO:0000256" key="2">
    <source>
        <dbReference type="ARBA" id="ARBA00022827"/>
    </source>
</evidence>
<dbReference type="PRINTS" id="PR00420">
    <property type="entry name" value="RNGMNOXGNASE"/>
</dbReference>
<dbReference type="Gene3D" id="3.50.50.60">
    <property type="entry name" value="FAD/NAD(P)-binding domain"/>
    <property type="match status" value="1"/>
</dbReference>
<dbReference type="OrthoDB" id="655030at2759"/>
<dbReference type="GO" id="GO:0071949">
    <property type="term" value="F:FAD binding"/>
    <property type="evidence" value="ECO:0007669"/>
    <property type="project" value="InterPro"/>
</dbReference>